<evidence type="ECO:0000313" key="1">
    <source>
        <dbReference type="EMBL" id="KAK6618235.1"/>
    </source>
</evidence>
<sequence length="136" mass="15513">MVLAEVEAFEKLHRQIVCISMKVSVNPSEALRNTVASHNNLSLWNSGNNYTLRAEEAAVIKYLPITDDNYLGSSINEFKEARHCLLSVVEEEDMRNLCTHNGLLNHLKEETLRDWKHSQRTPDLPKPKELVAITSE</sequence>
<proteinExistence type="predicted"/>
<keyword evidence="2" id="KW-1185">Reference proteome</keyword>
<dbReference type="Proteomes" id="UP001359485">
    <property type="component" value="Unassembled WGS sequence"/>
</dbReference>
<gene>
    <name evidence="1" type="ORF">RUM44_002686</name>
</gene>
<organism evidence="1 2">
    <name type="scientific">Polyplax serrata</name>
    <name type="common">Common mouse louse</name>
    <dbReference type="NCBI Taxonomy" id="468196"/>
    <lineage>
        <taxon>Eukaryota</taxon>
        <taxon>Metazoa</taxon>
        <taxon>Ecdysozoa</taxon>
        <taxon>Arthropoda</taxon>
        <taxon>Hexapoda</taxon>
        <taxon>Insecta</taxon>
        <taxon>Pterygota</taxon>
        <taxon>Neoptera</taxon>
        <taxon>Paraneoptera</taxon>
        <taxon>Psocodea</taxon>
        <taxon>Troctomorpha</taxon>
        <taxon>Phthiraptera</taxon>
        <taxon>Anoplura</taxon>
        <taxon>Polyplacidae</taxon>
        <taxon>Polyplax</taxon>
    </lineage>
</organism>
<comment type="caution">
    <text evidence="1">The sequence shown here is derived from an EMBL/GenBank/DDBJ whole genome shotgun (WGS) entry which is preliminary data.</text>
</comment>
<accession>A0ABR1AFG1</accession>
<name>A0ABR1AFG1_POLSC</name>
<protein>
    <submittedName>
        <fullName evidence="1">Uncharacterized protein</fullName>
    </submittedName>
</protein>
<evidence type="ECO:0000313" key="2">
    <source>
        <dbReference type="Proteomes" id="UP001359485"/>
    </source>
</evidence>
<dbReference type="EMBL" id="JAWJWF010000050">
    <property type="protein sequence ID" value="KAK6618235.1"/>
    <property type="molecule type" value="Genomic_DNA"/>
</dbReference>
<reference evidence="1 2" key="1">
    <citation type="submission" date="2023-09" db="EMBL/GenBank/DDBJ databases">
        <title>Genomes of two closely related lineages of the louse Polyplax serrata with different host specificities.</title>
        <authorList>
            <person name="Martinu J."/>
            <person name="Tarabai H."/>
            <person name="Stefka J."/>
            <person name="Hypsa V."/>
        </authorList>
    </citation>
    <scope>NUCLEOTIDE SEQUENCE [LARGE SCALE GENOMIC DNA]</scope>
    <source>
        <strain evidence="1">98ZLc_SE</strain>
    </source>
</reference>